<dbReference type="AlphaFoldDB" id="A0A6I5A522"/>
<accession>A0A6I5A522</accession>
<protein>
    <submittedName>
        <fullName evidence="1">Uncharacterized protein</fullName>
    </submittedName>
</protein>
<dbReference type="Proteomes" id="UP000468638">
    <property type="component" value="Unassembled WGS sequence"/>
</dbReference>
<sequence length="86" mass="10116">MELVRCEGEGIVQVLSYKRYGKKKIYQVLTQYGEVLSIEDLSLNIIPQFELQNHYYKLRNKKIIPLRECKAVHNQINGGMFELNNN</sequence>
<dbReference type="RefSeq" id="WP_160910099.1">
    <property type="nucleotide sequence ID" value="NZ_WMEQ01000017.1"/>
</dbReference>
<proteinExistence type="predicted"/>
<evidence type="ECO:0000313" key="1">
    <source>
        <dbReference type="EMBL" id="MYL35445.1"/>
    </source>
</evidence>
<gene>
    <name evidence="1" type="ORF">GLW05_17840</name>
</gene>
<reference evidence="1 2" key="1">
    <citation type="submission" date="2019-11" db="EMBL/GenBank/DDBJ databases">
        <title>Genome sequences of 17 halophilic strains isolated from different environments.</title>
        <authorList>
            <person name="Furrow R.E."/>
        </authorList>
    </citation>
    <scope>NUCLEOTIDE SEQUENCE [LARGE SCALE GENOMIC DNA]</scope>
    <source>
        <strain evidence="1 2">22514_16_FS</strain>
    </source>
</reference>
<comment type="caution">
    <text evidence="1">The sequence shown here is derived from an EMBL/GenBank/DDBJ whole genome shotgun (WGS) entry which is preliminary data.</text>
</comment>
<name>A0A6I5A522_9BACI</name>
<organism evidence="1 2">
    <name type="scientific">Pontibacillus yanchengensis</name>
    <dbReference type="NCBI Taxonomy" id="462910"/>
    <lineage>
        <taxon>Bacteria</taxon>
        <taxon>Bacillati</taxon>
        <taxon>Bacillota</taxon>
        <taxon>Bacilli</taxon>
        <taxon>Bacillales</taxon>
        <taxon>Bacillaceae</taxon>
        <taxon>Pontibacillus</taxon>
    </lineage>
</organism>
<dbReference type="EMBL" id="WMEQ01000017">
    <property type="protein sequence ID" value="MYL35445.1"/>
    <property type="molecule type" value="Genomic_DNA"/>
</dbReference>
<evidence type="ECO:0000313" key="2">
    <source>
        <dbReference type="Proteomes" id="UP000468638"/>
    </source>
</evidence>